<comment type="subunit">
    <text evidence="4">Component of the eukaryotic translation initiation factor 3 (eIF-3) complex.</text>
</comment>
<dbReference type="GO" id="GO:0003743">
    <property type="term" value="F:translation initiation factor activity"/>
    <property type="evidence" value="ECO:0007669"/>
    <property type="project" value="UniProtKB-UniRule"/>
</dbReference>
<dbReference type="HAMAP" id="MF_03011">
    <property type="entry name" value="eIF3l"/>
    <property type="match status" value="1"/>
</dbReference>
<sequence length="537" mass="60813">MEDFEEHGFQEDETLAVGDVVYDSAALNAQAASASDGIPDAVRDFILYFRQCLVQGNVHELHACYETAWAKLTERFYRTSPWPAPAAVEPLVDGDEIFMILYTEAYYRHMYARLQPTVQDRIASYHNYCDLFNYILNPREDVINLELPTLWTWDIIDEFIYQFGTFSTYRTRALRRGASQAELAELRANSEVWGAYSVLNVLYSLAGKANMPAQLKAIRRGEDPLAVAGEFGTKTLYKNLGYFAIIGLLRVHTLLGDPALALSTMADIQLNKKALFARVTAAHFTTYYYVGFAYLMLRRYSDAVKAFGHALLFINRTKNINRSAAFDEVTKKSEQMYALLAVCVTLSPSRLDEPVHVGLRERYGEQLSKMARGGEEAFKTIEELFIFGAPRFISPTAPDFDAPPPASADPLVHHLRVFMLDVRSTLRGHALKSYLTLYSTMDTGKLAALMETTVEDLHSSLVTFKLKSRQIKWTEGELLDGQATRVSDIDIALENNLINIAETKGGRKFADWFIRNTVKSYIAEDYIANPKREKHRN</sequence>
<evidence type="ECO:0000256" key="2">
    <source>
        <dbReference type="ARBA" id="ARBA00022540"/>
    </source>
</evidence>
<evidence type="ECO:0000256" key="4">
    <source>
        <dbReference type="HAMAP-Rule" id="MF_03011"/>
    </source>
</evidence>
<organism evidence="5">
    <name type="scientific">Blastobotrys adeninivorans</name>
    <name type="common">Yeast</name>
    <name type="synonym">Arxula adeninivorans</name>
    <dbReference type="NCBI Taxonomy" id="409370"/>
    <lineage>
        <taxon>Eukaryota</taxon>
        <taxon>Fungi</taxon>
        <taxon>Dikarya</taxon>
        <taxon>Ascomycota</taxon>
        <taxon>Saccharomycotina</taxon>
        <taxon>Dipodascomycetes</taxon>
        <taxon>Dipodascales</taxon>
        <taxon>Trichomonascaceae</taxon>
        <taxon>Blastobotrys</taxon>
    </lineage>
</organism>
<gene>
    <name evidence="5" type="ORF">GNLVRS02_ARAD1C04202g</name>
</gene>
<accession>A0A060SYX0</accession>
<comment type="function">
    <text evidence="4">Component of the eukaryotic translation initiation factor 3 (eIF-3) complex, which is involved in protein synthesis of a specialized repertoire of mRNAs and, together with other initiation factors, stimulates binding of mRNA and methionyl-tRNAi to the 40S ribosome. The eIF-3 complex specifically targets and initiates translation of a subset of mRNAs involved in cell proliferation.</text>
</comment>
<keyword evidence="1 4" id="KW-0963">Cytoplasm</keyword>
<dbReference type="PANTHER" id="PTHR13242">
    <property type="entry name" value="EUKARYOTIC TRANSLATION INITIATION FACTOR 3"/>
    <property type="match status" value="1"/>
</dbReference>
<dbReference type="Pfam" id="PF10255">
    <property type="entry name" value="Paf67"/>
    <property type="match status" value="1"/>
</dbReference>
<reference evidence="5" key="1">
    <citation type="submission" date="2014-02" db="EMBL/GenBank/DDBJ databases">
        <authorList>
            <person name="Genoscope - CEA"/>
        </authorList>
    </citation>
    <scope>NUCLEOTIDE SEQUENCE</scope>
    <source>
        <strain evidence="5">LS3</strain>
    </source>
</reference>
<dbReference type="AlphaFoldDB" id="A0A060SYX0"/>
<keyword evidence="3 4" id="KW-0648">Protein biosynthesis</keyword>
<evidence type="ECO:0000256" key="1">
    <source>
        <dbReference type="ARBA" id="ARBA00022490"/>
    </source>
</evidence>
<reference evidence="5" key="2">
    <citation type="submission" date="2014-06" db="EMBL/GenBank/DDBJ databases">
        <title>The complete genome of Blastobotrys (Arxula) adeninivorans LS3 - a yeast of biotechnological interest.</title>
        <authorList>
            <person name="Kunze G."/>
            <person name="Gaillardin C."/>
            <person name="Czernicka M."/>
            <person name="Durrens P."/>
            <person name="Martin T."/>
            <person name="Boer E."/>
            <person name="Gabaldon T."/>
            <person name="Cruz J."/>
            <person name="Talla E."/>
            <person name="Marck C."/>
            <person name="Goffeau A."/>
            <person name="Barbe V."/>
            <person name="Baret P."/>
            <person name="Baronian K."/>
            <person name="Beier S."/>
            <person name="Bleykasten C."/>
            <person name="Bode R."/>
            <person name="Casaregola S."/>
            <person name="Despons L."/>
            <person name="Fairhead C."/>
            <person name="Giersberg M."/>
            <person name="Gierski P."/>
            <person name="Hahnel U."/>
            <person name="Hartmann A."/>
            <person name="Jankowska D."/>
            <person name="Jubin C."/>
            <person name="Jung P."/>
            <person name="Lafontaine I."/>
            <person name="Leh-Louis V."/>
            <person name="Lemaire M."/>
            <person name="Marcet-Houben M."/>
            <person name="Mascher M."/>
            <person name="Morel G."/>
            <person name="Richard G.-F."/>
            <person name="Riechen J."/>
            <person name="Sacerdot C."/>
            <person name="Sarkar A."/>
            <person name="Savel G."/>
            <person name="Schacherer J."/>
            <person name="Sherman D."/>
            <person name="Straub M.-L."/>
            <person name="Stein N."/>
            <person name="Thierry A."/>
            <person name="Trautwein-Schult A."/>
            <person name="Westhof E."/>
            <person name="Worch S."/>
            <person name="Dujon B."/>
            <person name="Souciet J.-L."/>
            <person name="Wincker P."/>
            <person name="Scholz U."/>
            <person name="Neuveglise N."/>
        </authorList>
    </citation>
    <scope>NUCLEOTIDE SEQUENCE</scope>
    <source>
        <strain evidence="5">LS3</strain>
    </source>
</reference>
<protein>
    <recommendedName>
        <fullName evidence="4">Eukaryotic translation initiation factor 3 subunit L</fullName>
        <shortName evidence="4">eIF3l</shortName>
    </recommendedName>
</protein>
<keyword evidence="2 4" id="KW-0396">Initiation factor</keyword>
<dbReference type="GO" id="GO:0016282">
    <property type="term" value="C:eukaryotic 43S preinitiation complex"/>
    <property type="evidence" value="ECO:0007669"/>
    <property type="project" value="UniProtKB-UniRule"/>
</dbReference>
<dbReference type="GO" id="GO:0001732">
    <property type="term" value="P:formation of cytoplasmic translation initiation complex"/>
    <property type="evidence" value="ECO:0007669"/>
    <property type="project" value="UniProtKB-UniRule"/>
</dbReference>
<dbReference type="PANTHER" id="PTHR13242:SF0">
    <property type="entry name" value="EUKARYOTIC TRANSLATION INITIATION FACTOR 3 SUBUNIT L"/>
    <property type="match status" value="1"/>
</dbReference>
<evidence type="ECO:0000313" key="5">
    <source>
        <dbReference type="EMBL" id="CDP34080.1"/>
    </source>
</evidence>
<dbReference type="GO" id="GO:0033290">
    <property type="term" value="C:eukaryotic 48S preinitiation complex"/>
    <property type="evidence" value="ECO:0007669"/>
    <property type="project" value="UniProtKB-UniRule"/>
</dbReference>
<name>A0A060SYX0_BLAAD</name>
<dbReference type="EMBL" id="HG937693">
    <property type="protein sequence ID" value="CDP34080.1"/>
    <property type="molecule type" value="Genomic_DNA"/>
</dbReference>
<dbReference type="GO" id="GO:0005852">
    <property type="term" value="C:eukaryotic translation initiation factor 3 complex"/>
    <property type="evidence" value="ECO:0007669"/>
    <property type="project" value="UniProtKB-UniRule"/>
</dbReference>
<dbReference type="InterPro" id="IPR019382">
    <property type="entry name" value="eIF3l"/>
</dbReference>
<comment type="similarity">
    <text evidence="4">Belongs to the eIF-3 subunit L family.</text>
</comment>
<proteinExistence type="inferred from homology"/>
<comment type="subcellular location">
    <subcellularLocation>
        <location evidence="4">Cytoplasm</location>
    </subcellularLocation>
</comment>
<evidence type="ECO:0000256" key="3">
    <source>
        <dbReference type="ARBA" id="ARBA00022917"/>
    </source>
</evidence>
<dbReference type="PhylomeDB" id="A0A060SYX0"/>